<proteinExistence type="inferred from homology"/>
<keyword evidence="6 11" id="KW-0798">TonB box</keyword>
<evidence type="ECO:0000256" key="5">
    <source>
        <dbReference type="ARBA" id="ARBA00022729"/>
    </source>
</evidence>
<feature type="chain" id="PRO_5019549232" evidence="12">
    <location>
        <begin position="31"/>
        <end position="928"/>
    </location>
</feature>
<dbReference type="SUPFAM" id="SSF49464">
    <property type="entry name" value="Carboxypeptidase regulatory domain-like"/>
    <property type="match status" value="1"/>
</dbReference>
<keyword evidence="7 9" id="KW-0472">Membrane</keyword>
<keyword evidence="16" id="KW-1185">Reference proteome</keyword>
<feature type="signal peptide" evidence="12">
    <location>
        <begin position="1"/>
        <end position="30"/>
    </location>
</feature>
<evidence type="ECO:0000256" key="7">
    <source>
        <dbReference type="ARBA" id="ARBA00023136"/>
    </source>
</evidence>
<dbReference type="InterPro" id="IPR000531">
    <property type="entry name" value="Beta-barrel_TonB"/>
</dbReference>
<keyword evidence="3 9" id="KW-1134">Transmembrane beta strand</keyword>
<feature type="domain" description="TonB-dependent receptor-like beta-barrel" evidence="13">
    <location>
        <begin position="441"/>
        <end position="895"/>
    </location>
</feature>
<gene>
    <name evidence="15" type="ORF">CWE08_02635</name>
</gene>
<evidence type="ECO:0000259" key="14">
    <source>
        <dbReference type="Pfam" id="PF07715"/>
    </source>
</evidence>
<keyword evidence="4 9" id="KW-0812">Transmembrane</keyword>
<dbReference type="EMBL" id="PIPJ01000001">
    <property type="protein sequence ID" value="RUO23560.1"/>
    <property type="molecule type" value="Genomic_DNA"/>
</dbReference>
<dbReference type="InterPro" id="IPR036942">
    <property type="entry name" value="Beta-barrel_TonB_sf"/>
</dbReference>
<keyword evidence="15" id="KW-0675">Receptor</keyword>
<dbReference type="Gene3D" id="2.170.130.10">
    <property type="entry name" value="TonB-dependent receptor, plug domain"/>
    <property type="match status" value="1"/>
</dbReference>
<dbReference type="Pfam" id="PF07715">
    <property type="entry name" value="Plug"/>
    <property type="match status" value="1"/>
</dbReference>
<dbReference type="AlphaFoldDB" id="A0A432W2X2"/>
<dbReference type="Pfam" id="PF00593">
    <property type="entry name" value="TonB_dep_Rec_b-barrel"/>
    <property type="match status" value="1"/>
</dbReference>
<comment type="subcellular location">
    <subcellularLocation>
        <location evidence="1 9">Cell outer membrane</location>
        <topology evidence="1 9">Multi-pass membrane protein</topology>
    </subcellularLocation>
</comment>
<dbReference type="RefSeq" id="WP_126765305.1">
    <property type="nucleotide sequence ID" value="NZ_PIPJ01000001.1"/>
</dbReference>
<evidence type="ECO:0000259" key="13">
    <source>
        <dbReference type="Pfam" id="PF00593"/>
    </source>
</evidence>
<dbReference type="PROSITE" id="PS01156">
    <property type="entry name" value="TONB_DEPENDENT_REC_2"/>
    <property type="match status" value="1"/>
</dbReference>
<protein>
    <submittedName>
        <fullName evidence="15">TonB-dependent receptor</fullName>
    </submittedName>
</protein>
<dbReference type="InterPro" id="IPR010917">
    <property type="entry name" value="TonB_rcpt_CS"/>
</dbReference>
<evidence type="ECO:0000313" key="15">
    <source>
        <dbReference type="EMBL" id="RUO23560.1"/>
    </source>
</evidence>
<dbReference type="PROSITE" id="PS52016">
    <property type="entry name" value="TONB_DEPENDENT_REC_3"/>
    <property type="match status" value="1"/>
</dbReference>
<keyword evidence="8 9" id="KW-0998">Cell outer membrane</keyword>
<keyword evidence="5 12" id="KW-0732">Signal</keyword>
<accession>A0A432W2X2</accession>
<dbReference type="InterPro" id="IPR039426">
    <property type="entry name" value="TonB-dep_rcpt-like"/>
</dbReference>
<evidence type="ECO:0000313" key="16">
    <source>
        <dbReference type="Proteomes" id="UP000288395"/>
    </source>
</evidence>
<evidence type="ECO:0000256" key="2">
    <source>
        <dbReference type="ARBA" id="ARBA00022448"/>
    </source>
</evidence>
<feature type="domain" description="TonB-dependent receptor plug" evidence="14">
    <location>
        <begin position="140"/>
        <end position="239"/>
    </location>
</feature>
<dbReference type="CDD" id="cd01347">
    <property type="entry name" value="ligand_gated_channel"/>
    <property type="match status" value="1"/>
</dbReference>
<comment type="similarity">
    <text evidence="9 11">Belongs to the TonB-dependent receptor family.</text>
</comment>
<dbReference type="InterPro" id="IPR037066">
    <property type="entry name" value="Plug_dom_sf"/>
</dbReference>
<organism evidence="15 16">
    <name type="scientific">Aliidiomarina iranensis</name>
    <dbReference type="NCBI Taxonomy" id="1434071"/>
    <lineage>
        <taxon>Bacteria</taxon>
        <taxon>Pseudomonadati</taxon>
        <taxon>Pseudomonadota</taxon>
        <taxon>Gammaproteobacteria</taxon>
        <taxon>Alteromonadales</taxon>
        <taxon>Idiomarinaceae</taxon>
        <taxon>Aliidiomarina</taxon>
    </lineage>
</organism>
<name>A0A432W2X2_9GAMM</name>
<evidence type="ECO:0000256" key="4">
    <source>
        <dbReference type="ARBA" id="ARBA00022692"/>
    </source>
</evidence>
<dbReference type="NCBIfam" id="TIGR01782">
    <property type="entry name" value="TonB-Xanth-Caul"/>
    <property type="match status" value="1"/>
</dbReference>
<dbReference type="InterPro" id="IPR008969">
    <property type="entry name" value="CarboxyPept-like_regulatory"/>
</dbReference>
<feature type="short sequence motif" description="TonB C-terminal box" evidence="10">
    <location>
        <begin position="911"/>
        <end position="928"/>
    </location>
</feature>
<evidence type="ECO:0000256" key="10">
    <source>
        <dbReference type="PROSITE-ProRule" id="PRU10144"/>
    </source>
</evidence>
<dbReference type="PANTHER" id="PTHR40980:SF4">
    <property type="entry name" value="TONB-DEPENDENT RECEPTOR-LIKE BETA-BARREL DOMAIN-CONTAINING PROTEIN"/>
    <property type="match status" value="1"/>
</dbReference>
<evidence type="ECO:0000256" key="11">
    <source>
        <dbReference type="RuleBase" id="RU003357"/>
    </source>
</evidence>
<sequence>MLRTPRFSRKVTTQAVLLALALPMAGVVQAATTVQGEVKNANGQPLSGVQVEILGTARSVFTDQDGRFVLRQVEDGNVTLRFQYLGLPSVEQSVEVAGANTEVLDVVLAPRVENIERIRVTGQREAQNRALNAYRASDAVASFVEADDMGQFVDQNVAESLQRIPGASISRDQGEGRFVSVRGVDAGLSTVTINGMRIGTPESGSRAVPLDVIPTGSVEGISVVKAPTPNMPGDAIGGAVDVRSASPFDRDGRSIRYRAEASYNELSGETSPKLQFNFSDVLNDNFGVSFGVNYLDRKLESDNIEAEYDMVDFEDGEVFSIIEAQQRKYFVNRERLGTNLNLEYRPDSNTKFFANTVYSVFKDAETRQRSIYVFEDGDLTEFDGEFATVSEMPEDAFRRRIRFRTKEQDTLAFTAGGEHIFETWDLSYRAGISTTKERVLDENEGRYEYDQGDLDATYRIGSGIPTFEILRNGVADTTHLDNANYVLDRAVLEPKIIDDNEYSVGFDATFPYAFNNQALTLQAGVDLRWKDKDVDVNEIELRSVPDARLDALTITSPSYGLGNLGQGISSSQYIDFFNANRGDFNLRPQDEQEAIELQIAEDFVADEDVFAGYLMATWDLEHTRVIAGARVERTKYSATGNQLDFLEDGSLQVTDRSVSSDYTNVLPGLHVAYDLSPDMVLRGAWTNTIARPSFSDISPRASVDREDNEVDLGNPDLKPYEAMNFDLVFDWYYNQGSVLSVGAFYKDIDNYVVELTSIDVPEFAGFDVTRPTNSTKASIAGMEFNLQHSFTSEALQGFLVGANLTVLDTDLELFERPGESFALPDAAELSGNLYVGYERERFGTRVSLSHRDKMLTEVGDDSRYDIYVTDHTQLDWTASYKVNENIELVFEVTNITDEPLELYQGSPNLTLQFEEYGRTFAVGFKGRF</sequence>
<evidence type="ECO:0000256" key="12">
    <source>
        <dbReference type="SAM" id="SignalP"/>
    </source>
</evidence>
<dbReference type="Gene3D" id="2.40.170.20">
    <property type="entry name" value="TonB-dependent receptor, beta-barrel domain"/>
    <property type="match status" value="1"/>
</dbReference>
<dbReference type="Pfam" id="PF13620">
    <property type="entry name" value="CarboxypepD_reg"/>
    <property type="match status" value="1"/>
</dbReference>
<evidence type="ECO:0000256" key="8">
    <source>
        <dbReference type="ARBA" id="ARBA00023237"/>
    </source>
</evidence>
<dbReference type="GO" id="GO:0009279">
    <property type="term" value="C:cell outer membrane"/>
    <property type="evidence" value="ECO:0007669"/>
    <property type="project" value="UniProtKB-SubCell"/>
</dbReference>
<dbReference type="PANTHER" id="PTHR40980">
    <property type="entry name" value="PLUG DOMAIN-CONTAINING PROTEIN"/>
    <property type="match status" value="1"/>
</dbReference>
<dbReference type="Gene3D" id="2.60.40.1120">
    <property type="entry name" value="Carboxypeptidase-like, regulatory domain"/>
    <property type="match status" value="1"/>
</dbReference>
<reference evidence="16" key="1">
    <citation type="journal article" date="2018" name="Front. Microbiol.">
        <title>Genome-Based Analysis Reveals the Taxonomy and Diversity of the Family Idiomarinaceae.</title>
        <authorList>
            <person name="Liu Y."/>
            <person name="Lai Q."/>
            <person name="Shao Z."/>
        </authorList>
    </citation>
    <scope>NUCLEOTIDE SEQUENCE [LARGE SCALE GENOMIC DNA]</scope>
    <source>
        <strain evidence="16">GBPy7</strain>
    </source>
</reference>
<comment type="caution">
    <text evidence="15">The sequence shown here is derived from an EMBL/GenBank/DDBJ whole genome shotgun (WGS) entry which is preliminary data.</text>
</comment>
<evidence type="ECO:0000256" key="6">
    <source>
        <dbReference type="ARBA" id="ARBA00023077"/>
    </source>
</evidence>
<evidence type="ECO:0000256" key="1">
    <source>
        <dbReference type="ARBA" id="ARBA00004571"/>
    </source>
</evidence>
<dbReference type="Proteomes" id="UP000288395">
    <property type="component" value="Unassembled WGS sequence"/>
</dbReference>
<dbReference type="InterPro" id="IPR012910">
    <property type="entry name" value="Plug_dom"/>
</dbReference>
<dbReference type="SUPFAM" id="SSF56935">
    <property type="entry name" value="Porins"/>
    <property type="match status" value="1"/>
</dbReference>
<dbReference type="InterPro" id="IPR010104">
    <property type="entry name" value="TonB_rcpt_bac"/>
</dbReference>
<evidence type="ECO:0000256" key="9">
    <source>
        <dbReference type="PROSITE-ProRule" id="PRU01360"/>
    </source>
</evidence>
<keyword evidence="2 9" id="KW-0813">Transport</keyword>
<dbReference type="OrthoDB" id="8727862at2"/>
<evidence type="ECO:0000256" key="3">
    <source>
        <dbReference type="ARBA" id="ARBA00022452"/>
    </source>
</evidence>